<dbReference type="Gene3D" id="3.50.50.60">
    <property type="entry name" value="FAD/NAD(P)-binding domain"/>
    <property type="match status" value="1"/>
</dbReference>
<dbReference type="SUPFAM" id="SSF51905">
    <property type="entry name" value="FAD/NAD(P)-binding domain"/>
    <property type="match status" value="1"/>
</dbReference>
<feature type="domain" description="Glucose-methanol-choline oxidoreductase N-terminal" evidence="3">
    <location>
        <begin position="88"/>
        <end position="111"/>
    </location>
</feature>
<dbReference type="PROSITE" id="PS51257">
    <property type="entry name" value="PROKAR_LIPOPROTEIN"/>
    <property type="match status" value="1"/>
</dbReference>
<dbReference type="InterPro" id="IPR036188">
    <property type="entry name" value="FAD/NAD-bd_sf"/>
</dbReference>
<dbReference type="AlphaFoldDB" id="A0A8H2X6D7"/>
<organism evidence="4 5">
    <name type="scientific">Rhizoctonia solani</name>
    <dbReference type="NCBI Taxonomy" id="456999"/>
    <lineage>
        <taxon>Eukaryota</taxon>
        <taxon>Fungi</taxon>
        <taxon>Dikarya</taxon>
        <taxon>Basidiomycota</taxon>
        <taxon>Agaricomycotina</taxon>
        <taxon>Agaricomycetes</taxon>
        <taxon>Cantharellales</taxon>
        <taxon>Ceratobasidiaceae</taxon>
        <taxon>Rhizoctonia</taxon>
    </lineage>
</organism>
<keyword evidence="2" id="KW-0285">Flavoprotein</keyword>
<dbReference type="InterPro" id="IPR000172">
    <property type="entry name" value="GMC_OxRdtase_N"/>
</dbReference>
<dbReference type="PROSITE" id="PS00623">
    <property type="entry name" value="GMC_OXRED_1"/>
    <property type="match status" value="1"/>
</dbReference>
<reference evidence="4" key="1">
    <citation type="submission" date="2021-01" db="EMBL/GenBank/DDBJ databases">
        <authorList>
            <person name="Kaushik A."/>
        </authorList>
    </citation>
    <scope>NUCLEOTIDE SEQUENCE</scope>
    <source>
        <strain evidence="4">AG4-RS23</strain>
    </source>
</reference>
<dbReference type="GO" id="GO:0016614">
    <property type="term" value="F:oxidoreductase activity, acting on CH-OH group of donors"/>
    <property type="evidence" value="ECO:0007669"/>
    <property type="project" value="InterPro"/>
</dbReference>
<dbReference type="Proteomes" id="UP000663861">
    <property type="component" value="Unassembled WGS sequence"/>
</dbReference>
<dbReference type="EMBL" id="CAJMWY010000132">
    <property type="protein sequence ID" value="CAE6417302.1"/>
    <property type="molecule type" value="Genomic_DNA"/>
</dbReference>
<evidence type="ECO:0000256" key="2">
    <source>
        <dbReference type="RuleBase" id="RU003968"/>
    </source>
</evidence>
<dbReference type="PANTHER" id="PTHR11552:SF78">
    <property type="entry name" value="GLUCOSE-METHANOL-CHOLINE OXIDOREDUCTASE N-TERMINAL DOMAIN-CONTAINING PROTEIN"/>
    <property type="match status" value="1"/>
</dbReference>
<protein>
    <recommendedName>
        <fullName evidence="3">Glucose-methanol-choline oxidoreductase N-terminal domain-containing protein</fullName>
    </recommendedName>
</protein>
<dbReference type="PANTHER" id="PTHR11552">
    <property type="entry name" value="GLUCOSE-METHANOL-CHOLINE GMC OXIDOREDUCTASE"/>
    <property type="match status" value="1"/>
</dbReference>
<dbReference type="GO" id="GO:0050660">
    <property type="term" value="F:flavin adenine dinucleotide binding"/>
    <property type="evidence" value="ECO:0007669"/>
    <property type="project" value="InterPro"/>
</dbReference>
<keyword evidence="2" id="KW-0274">FAD</keyword>
<evidence type="ECO:0000313" key="4">
    <source>
        <dbReference type="EMBL" id="CAE6417302.1"/>
    </source>
</evidence>
<evidence type="ECO:0000313" key="5">
    <source>
        <dbReference type="Proteomes" id="UP000663861"/>
    </source>
</evidence>
<name>A0A8H2X6D7_9AGAM</name>
<comment type="similarity">
    <text evidence="1 2">Belongs to the GMC oxidoreductase family.</text>
</comment>
<comment type="caution">
    <text evidence="4">The sequence shown here is derived from an EMBL/GenBank/DDBJ whole genome shotgun (WGS) entry which is preliminary data.</text>
</comment>
<dbReference type="Pfam" id="PF00732">
    <property type="entry name" value="GMC_oxred_N"/>
    <property type="match status" value="1"/>
</dbReference>
<proteinExistence type="inferred from homology"/>
<sequence>MSQIQKEVDIIFVGGGTAACVAAGRLAKANPELDILLVEQGHNNFQEPNVVTPAVFLTHLAPGSKTATFWQGNKTDALNGRSPIVPTGRTLGGGSSINFLMYTRPSASDFDDWKTEGWGSKDILPLFRKMETYHLAPNRETHGYDGPLNVCM</sequence>
<dbReference type="InterPro" id="IPR012132">
    <property type="entry name" value="GMC_OxRdtase"/>
</dbReference>
<evidence type="ECO:0000256" key="1">
    <source>
        <dbReference type="ARBA" id="ARBA00010790"/>
    </source>
</evidence>
<gene>
    <name evidence="4" type="ORF">RDB_LOCUS8536</name>
</gene>
<accession>A0A8H2X6D7</accession>
<evidence type="ECO:0000259" key="3">
    <source>
        <dbReference type="PROSITE" id="PS00623"/>
    </source>
</evidence>